<evidence type="ECO:0000259" key="6">
    <source>
        <dbReference type="Pfam" id="PF02350"/>
    </source>
</evidence>
<dbReference type="SUPFAM" id="SSF53756">
    <property type="entry name" value="UDP-Glycosyltransferase/glycogen phosphorylase"/>
    <property type="match status" value="1"/>
</dbReference>
<reference evidence="7 8" key="1">
    <citation type="submission" date="2020-08" db="EMBL/GenBank/DDBJ databases">
        <title>Genomic Encyclopedia of Type Strains, Phase IV (KMG-IV): sequencing the most valuable type-strain genomes for metagenomic binning, comparative biology and taxonomic classification.</title>
        <authorList>
            <person name="Goeker M."/>
        </authorList>
    </citation>
    <scope>NUCLEOTIDE SEQUENCE [LARGE SCALE GENOMIC DNA]</scope>
    <source>
        <strain evidence="7 8">DSM 11590</strain>
    </source>
</reference>
<protein>
    <recommendedName>
        <fullName evidence="4">UDP-N-acetylglucosamine 2-epimerase (non-hydrolyzing)</fullName>
        <ecNumber evidence="4">5.1.3.14</ecNumber>
    </recommendedName>
</protein>
<dbReference type="InterPro" id="IPR029767">
    <property type="entry name" value="WecB-like"/>
</dbReference>
<evidence type="ECO:0000313" key="7">
    <source>
        <dbReference type="EMBL" id="MBB6211369.1"/>
    </source>
</evidence>
<sequence length="218" mass="23194">MVTGNTVIDALLLARRMLEQKRAASARPDPGPEVVNDAPMVLVTLHRRENLRADRLAQVEEALVRLSVEEGCRVVFPAHPNPALSGLVQRLRGRHPNLQVIAPQTYVDFIGLLEDASMILSDSGGVQEEAAFLGKLVLIMRDSTERPEVLGAGTGQLVGTDAGTILAAVREILPGLRAGGPSTRGTLAFGTGGAAEMIVRHLMEQETSGLPGGDNVRQ</sequence>
<dbReference type="PANTHER" id="PTHR43174">
    <property type="entry name" value="UDP-N-ACETYLGLUCOSAMINE 2-EPIMERASE"/>
    <property type="match status" value="1"/>
</dbReference>
<evidence type="ECO:0000256" key="4">
    <source>
        <dbReference type="ARBA" id="ARBA00038858"/>
    </source>
</evidence>
<evidence type="ECO:0000256" key="3">
    <source>
        <dbReference type="ARBA" id="ARBA00038209"/>
    </source>
</evidence>
<dbReference type="EMBL" id="JACIIX010000011">
    <property type="protein sequence ID" value="MBB6211369.1"/>
    <property type="molecule type" value="Genomic_DNA"/>
</dbReference>
<keyword evidence="8" id="KW-1185">Reference proteome</keyword>
<keyword evidence="1 5" id="KW-0413">Isomerase</keyword>
<dbReference type="GO" id="GO:0008761">
    <property type="term" value="F:UDP-N-acetylglucosamine 2-epimerase activity"/>
    <property type="evidence" value="ECO:0007669"/>
    <property type="project" value="UniProtKB-EC"/>
</dbReference>
<dbReference type="PANTHER" id="PTHR43174:SF2">
    <property type="entry name" value="UDP-N-ACETYLGLUCOSAMINE 2-EPIMERASE"/>
    <property type="match status" value="1"/>
</dbReference>
<dbReference type="Pfam" id="PF02350">
    <property type="entry name" value="Epimerase_2"/>
    <property type="match status" value="1"/>
</dbReference>
<dbReference type="EC" id="5.1.3.14" evidence="4"/>
<name>A0A7X0DNH2_NOVIT</name>
<accession>A0A7X0DNH2</accession>
<comment type="caution">
    <text evidence="7">The sequence shown here is derived from an EMBL/GenBank/DDBJ whole genome shotgun (WGS) entry which is preliminary data.</text>
</comment>
<evidence type="ECO:0000313" key="8">
    <source>
        <dbReference type="Proteomes" id="UP000544872"/>
    </source>
</evidence>
<dbReference type="InterPro" id="IPR003331">
    <property type="entry name" value="UDP_GlcNAc_Epimerase_2_dom"/>
</dbReference>
<evidence type="ECO:0000256" key="1">
    <source>
        <dbReference type="ARBA" id="ARBA00023235"/>
    </source>
</evidence>
<proteinExistence type="inferred from homology"/>
<dbReference type="Gene3D" id="3.40.50.2000">
    <property type="entry name" value="Glycogen Phosphorylase B"/>
    <property type="match status" value="1"/>
</dbReference>
<evidence type="ECO:0000256" key="2">
    <source>
        <dbReference type="ARBA" id="ARBA00036080"/>
    </source>
</evidence>
<organism evidence="7 8">
    <name type="scientific">Novispirillum itersonii</name>
    <name type="common">Aquaspirillum itersonii</name>
    <dbReference type="NCBI Taxonomy" id="189"/>
    <lineage>
        <taxon>Bacteria</taxon>
        <taxon>Pseudomonadati</taxon>
        <taxon>Pseudomonadota</taxon>
        <taxon>Alphaproteobacteria</taxon>
        <taxon>Rhodospirillales</taxon>
        <taxon>Novispirillaceae</taxon>
        <taxon>Novispirillum</taxon>
    </lineage>
</organism>
<dbReference type="Proteomes" id="UP000544872">
    <property type="component" value="Unassembled WGS sequence"/>
</dbReference>
<gene>
    <name evidence="7" type="ORF">FHS48_002808</name>
</gene>
<comment type="catalytic activity">
    <reaction evidence="2">
        <text>UDP-N-acetyl-alpha-D-glucosamine = UDP-N-acetyl-alpha-D-mannosamine</text>
        <dbReference type="Rhea" id="RHEA:17213"/>
        <dbReference type="ChEBI" id="CHEBI:57705"/>
        <dbReference type="ChEBI" id="CHEBI:68623"/>
        <dbReference type="EC" id="5.1.3.14"/>
    </reaction>
</comment>
<feature type="domain" description="UDP-N-acetylglucosamine 2-epimerase" evidence="6">
    <location>
        <begin position="2"/>
        <end position="202"/>
    </location>
</feature>
<comment type="similarity">
    <text evidence="3 5">Belongs to the UDP-N-acetylglucosamine 2-epimerase family.</text>
</comment>
<dbReference type="AlphaFoldDB" id="A0A7X0DNH2"/>
<evidence type="ECO:0000256" key="5">
    <source>
        <dbReference type="RuleBase" id="RU003513"/>
    </source>
</evidence>